<dbReference type="InterPro" id="IPR019079">
    <property type="entry name" value="Capsule_synth_CapA"/>
</dbReference>
<dbReference type="Proteomes" id="UP000245469">
    <property type="component" value="Unassembled WGS sequence"/>
</dbReference>
<dbReference type="Pfam" id="PF09587">
    <property type="entry name" value="PGA_cap"/>
    <property type="match status" value="1"/>
</dbReference>
<dbReference type="CDD" id="cd07381">
    <property type="entry name" value="MPP_CapA"/>
    <property type="match status" value="1"/>
</dbReference>
<feature type="region of interest" description="Disordered" evidence="2">
    <location>
        <begin position="313"/>
        <end position="421"/>
    </location>
</feature>
<proteinExistence type="inferred from homology"/>
<keyword evidence="3" id="KW-0732">Signal</keyword>
<feature type="compositionally biased region" description="Polar residues" evidence="2">
    <location>
        <begin position="30"/>
        <end position="40"/>
    </location>
</feature>
<dbReference type="Gene3D" id="3.60.21.10">
    <property type="match status" value="1"/>
</dbReference>
<dbReference type="EMBL" id="QGDQ01000004">
    <property type="protein sequence ID" value="PWJ55205.1"/>
    <property type="molecule type" value="Genomic_DNA"/>
</dbReference>
<dbReference type="SUPFAM" id="SSF56300">
    <property type="entry name" value="Metallo-dependent phosphatases"/>
    <property type="match status" value="1"/>
</dbReference>
<sequence length="421" mass="41695">MSRRALGLLLVAAALVAGSGCSPASEPDQAATSSQTSTDAEQVGHDGGATAVLAFAGDVHFEGTSASTTELGSAFDVLAQADLAVVNLETAVTTGGTKVEKQFAFRAPPAAMTALEDAGIDAVTIANNHGMDYGASGLEDTLAAGKEAGLPVLGAGDDVEDAFAPLRVEPKGVPVSVIAATDVIDSSVQTAWTATATKPGLASAKDEKRLLRDVRTEAEAGRVVVVFLHWGTERVQCPTSRQRSLAADLAEAGAAVVVGSHAHVLQPTGEVGSTLVAYGLGNFHFYAKPGNTLGTQTGVLTVEVSHDGVKGSQWHPAVIRNGKPELLTGGSAGGRSPDELADLGRQCASGATPSAAPKAPVGGDGGDDGGDDGSDGGGDDGGAAPSQSPSAPSASPVAPSGEPGPVSPSEPVASPTESAQG</sequence>
<dbReference type="InterPro" id="IPR052169">
    <property type="entry name" value="CW_Biosynth-Accessory"/>
</dbReference>
<dbReference type="PANTHER" id="PTHR33393:SF13">
    <property type="entry name" value="PGA BIOSYNTHESIS PROTEIN CAPA"/>
    <property type="match status" value="1"/>
</dbReference>
<feature type="chain" id="PRO_5038639712" evidence="3">
    <location>
        <begin position="25"/>
        <end position="421"/>
    </location>
</feature>
<gene>
    <name evidence="5" type="ORF">BXY45_104128</name>
</gene>
<protein>
    <submittedName>
        <fullName evidence="5">Poly-gamma-glutamate synthesis protein (Capsule biosynthesis protein)</fullName>
    </submittedName>
</protein>
<comment type="caution">
    <text evidence="5">The sequence shown here is derived from an EMBL/GenBank/DDBJ whole genome shotgun (WGS) entry which is preliminary data.</text>
</comment>
<dbReference type="SMART" id="SM00854">
    <property type="entry name" value="PGA_cap"/>
    <property type="match status" value="1"/>
</dbReference>
<dbReference type="AlphaFoldDB" id="A0A316ABX0"/>
<feature type="compositionally biased region" description="Acidic residues" evidence="2">
    <location>
        <begin position="365"/>
        <end position="378"/>
    </location>
</feature>
<feature type="region of interest" description="Disordered" evidence="2">
    <location>
        <begin position="22"/>
        <end position="43"/>
    </location>
</feature>
<dbReference type="PROSITE" id="PS51257">
    <property type="entry name" value="PROKAR_LIPOPROTEIN"/>
    <property type="match status" value="1"/>
</dbReference>
<dbReference type="RefSeq" id="WP_170131325.1">
    <property type="nucleotide sequence ID" value="NZ_QGDQ01000004.1"/>
</dbReference>
<evidence type="ECO:0000259" key="4">
    <source>
        <dbReference type="SMART" id="SM00854"/>
    </source>
</evidence>
<feature type="domain" description="Capsule synthesis protein CapA" evidence="4">
    <location>
        <begin position="52"/>
        <end position="287"/>
    </location>
</feature>
<dbReference type="InterPro" id="IPR029052">
    <property type="entry name" value="Metallo-depent_PP-like"/>
</dbReference>
<comment type="similarity">
    <text evidence="1">Belongs to the CapA family.</text>
</comment>
<feature type="compositionally biased region" description="Low complexity" evidence="2">
    <location>
        <begin position="382"/>
        <end position="421"/>
    </location>
</feature>
<evidence type="ECO:0000313" key="5">
    <source>
        <dbReference type="EMBL" id="PWJ55205.1"/>
    </source>
</evidence>
<name>A0A316ABX0_9ACTN</name>
<evidence type="ECO:0000256" key="3">
    <source>
        <dbReference type="SAM" id="SignalP"/>
    </source>
</evidence>
<organism evidence="5 6">
    <name type="scientific">Quadrisphaera granulorum</name>
    <dbReference type="NCBI Taxonomy" id="317664"/>
    <lineage>
        <taxon>Bacteria</taxon>
        <taxon>Bacillati</taxon>
        <taxon>Actinomycetota</taxon>
        <taxon>Actinomycetes</taxon>
        <taxon>Kineosporiales</taxon>
        <taxon>Kineosporiaceae</taxon>
        <taxon>Quadrisphaera</taxon>
    </lineage>
</organism>
<keyword evidence="6" id="KW-1185">Reference proteome</keyword>
<evidence type="ECO:0000256" key="2">
    <source>
        <dbReference type="SAM" id="MobiDB-lite"/>
    </source>
</evidence>
<dbReference type="PANTHER" id="PTHR33393">
    <property type="entry name" value="POLYGLUTAMINE SYNTHESIS ACCESSORY PROTEIN RV0574C-RELATED"/>
    <property type="match status" value="1"/>
</dbReference>
<feature type="signal peptide" evidence="3">
    <location>
        <begin position="1"/>
        <end position="24"/>
    </location>
</feature>
<reference evidence="5 6" key="1">
    <citation type="submission" date="2018-03" db="EMBL/GenBank/DDBJ databases">
        <title>Genomic Encyclopedia of Archaeal and Bacterial Type Strains, Phase II (KMG-II): from individual species to whole genera.</title>
        <authorList>
            <person name="Goeker M."/>
        </authorList>
    </citation>
    <scope>NUCLEOTIDE SEQUENCE [LARGE SCALE GENOMIC DNA]</scope>
    <source>
        <strain evidence="5 6">DSM 44889</strain>
    </source>
</reference>
<accession>A0A316ABX0</accession>
<evidence type="ECO:0000256" key="1">
    <source>
        <dbReference type="ARBA" id="ARBA00005662"/>
    </source>
</evidence>
<evidence type="ECO:0000313" key="6">
    <source>
        <dbReference type="Proteomes" id="UP000245469"/>
    </source>
</evidence>